<dbReference type="SUPFAM" id="SSF64182">
    <property type="entry name" value="DHH phosphoesterases"/>
    <property type="match status" value="1"/>
</dbReference>
<reference evidence="3 4" key="1">
    <citation type="submission" date="2022-04" db="EMBL/GenBank/DDBJ databases">
        <title>Genome sequence of C. roseum typestrain.</title>
        <authorList>
            <person name="Poehlein A."/>
            <person name="Schoch T."/>
            <person name="Duerre P."/>
            <person name="Daniel R."/>
        </authorList>
    </citation>
    <scope>NUCLEOTIDE SEQUENCE [LARGE SCALE GENOMIC DNA]</scope>
    <source>
        <strain evidence="3 4">DSM 7320</strain>
    </source>
</reference>
<proteinExistence type="predicted"/>
<dbReference type="PANTHER" id="PTHR47618">
    <property type="entry name" value="BIFUNCTIONAL OLIGORIBONUCLEASE AND PAP PHOSPHATASE NRNA"/>
    <property type="match status" value="1"/>
</dbReference>
<keyword evidence="4" id="KW-1185">Reference proteome</keyword>
<feature type="domain" description="DHHA1" evidence="2">
    <location>
        <begin position="236"/>
        <end position="316"/>
    </location>
</feature>
<organism evidence="3 4">
    <name type="scientific">Clostridium felsineum</name>
    <dbReference type="NCBI Taxonomy" id="36839"/>
    <lineage>
        <taxon>Bacteria</taxon>
        <taxon>Bacillati</taxon>
        <taxon>Bacillota</taxon>
        <taxon>Clostridia</taxon>
        <taxon>Eubacteriales</taxon>
        <taxon>Clostridiaceae</taxon>
        <taxon>Clostridium</taxon>
    </lineage>
</organism>
<dbReference type="STRING" id="84029.CROST_25850"/>
<evidence type="ECO:0000313" key="3">
    <source>
        <dbReference type="EMBL" id="URZ11683.1"/>
    </source>
</evidence>
<dbReference type="InterPro" id="IPR003156">
    <property type="entry name" value="DHHA1_dom"/>
</dbReference>
<dbReference type="AlphaFoldDB" id="A0A1S8L5F1"/>
<evidence type="ECO:0000259" key="2">
    <source>
        <dbReference type="Pfam" id="PF02272"/>
    </source>
</evidence>
<protein>
    <submittedName>
        <fullName evidence="3">Bifunctional oligoribonuclease and PAP phosphatase NrnA</fullName>
        <ecNumber evidence="3">3.1.-.-</ecNumber>
    </submittedName>
</protein>
<keyword evidence="3" id="KW-0378">Hydrolase</keyword>
<dbReference type="PANTHER" id="PTHR47618:SF1">
    <property type="entry name" value="BIFUNCTIONAL OLIGORIBONUCLEASE AND PAP PHOSPHATASE NRNA"/>
    <property type="match status" value="1"/>
</dbReference>
<accession>A0A1S8L5F1</accession>
<dbReference type="Gene3D" id="3.90.1640.10">
    <property type="entry name" value="inorganic pyrophosphatase (n-terminal core)"/>
    <property type="match status" value="1"/>
</dbReference>
<dbReference type="Gene3D" id="3.10.310.30">
    <property type="match status" value="1"/>
</dbReference>
<dbReference type="Pfam" id="PF02272">
    <property type="entry name" value="DHHA1"/>
    <property type="match status" value="1"/>
</dbReference>
<dbReference type="InterPro" id="IPR001667">
    <property type="entry name" value="DDH_dom"/>
</dbReference>
<name>A0A1S8L5F1_9CLOT</name>
<dbReference type="Pfam" id="PF01368">
    <property type="entry name" value="DHH"/>
    <property type="match status" value="1"/>
</dbReference>
<gene>
    <name evidence="3" type="primary">nrnA</name>
    <name evidence="3" type="ORF">CROST_024000</name>
</gene>
<dbReference type="EMBL" id="CP096983">
    <property type="protein sequence ID" value="URZ11683.1"/>
    <property type="molecule type" value="Genomic_DNA"/>
</dbReference>
<dbReference type="InterPro" id="IPR051319">
    <property type="entry name" value="Oligoribo/pAp-PDE_c-di-AMP_PDE"/>
</dbReference>
<dbReference type="GO" id="GO:0016787">
    <property type="term" value="F:hydrolase activity"/>
    <property type="evidence" value="ECO:0007669"/>
    <property type="project" value="UniProtKB-KW"/>
</dbReference>
<dbReference type="GO" id="GO:0003676">
    <property type="term" value="F:nucleic acid binding"/>
    <property type="evidence" value="ECO:0007669"/>
    <property type="project" value="InterPro"/>
</dbReference>
<dbReference type="RefSeq" id="WP_077833321.1">
    <property type="nucleotide sequence ID" value="NZ_CP096983.1"/>
</dbReference>
<dbReference type="Proteomes" id="UP000190951">
    <property type="component" value="Chromosome"/>
</dbReference>
<feature type="domain" description="DDH" evidence="1">
    <location>
        <begin position="15"/>
        <end position="160"/>
    </location>
</feature>
<evidence type="ECO:0000313" key="4">
    <source>
        <dbReference type="Proteomes" id="UP000190951"/>
    </source>
</evidence>
<dbReference type="KEGG" id="crw:CROST_024000"/>
<sequence>MIIDDVIDKIKSSNKIAISFHMSPDGDSIGSSLGLLNALRNVNKDAYILSKEIVPESFEFLNFAEEIDGNHFKVEDNTDLLITLDCGNIERLNFDTSDILLKSNKYSIINIDHHVTNDFFGDLNYINTKAASVGEIIYDILCKMNIIINKDIAACLYTSILTDTGSFRFSNTTLHTHEVAGNLINTGLDFSEIHRKIFDNKKFEALKLQALVLNDMYLTFDNKLCIMRVTHDFIEKANAGDIDTGDLVSIGLKVNTAEVCMLLKEKDNCIKVSLRSKSYVDVRKIAEKFGGGGHIRAAGLSIDSNISDVEKMLIDEIKGEL</sequence>
<dbReference type="EC" id="3.1.-.-" evidence="3"/>
<evidence type="ECO:0000259" key="1">
    <source>
        <dbReference type="Pfam" id="PF01368"/>
    </source>
</evidence>
<dbReference type="InterPro" id="IPR038763">
    <property type="entry name" value="DHH_sf"/>
</dbReference>